<protein>
    <submittedName>
        <fullName evidence="1">Uncharacterized protein</fullName>
    </submittedName>
</protein>
<name>A0A371CRS7_9APHY</name>
<keyword evidence="2" id="KW-1185">Reference proteome</keyword>
<evidence type="ECO:0000313" key="1">
    <source>
        <dbReference type="EMBL" id="RDX42992.1"/>
    </source>
</evidence>
<reference evidence="1 2" key="1">
    <citation type="journal article" date="2018" name="Biotechnol. Biofuels">
        <title>Integrative visual omics of the white-rot fungus Polyporus brumalis exposes the biotechnological potential of its oxidative enzymes for delignifying raw plant biomass.</title>
        <authorList>
            <person name="Miyauchi S."/>
            <person name="Rancon A."/>
            <person name="Drula E."/>
            <person name="Hage H."/>
            <person name="Chaduli D."/>
            <person name="Favel A."/>
            <person name="Grisel S."/>
            <person name="Henrissat B."/>
            <person name="Herpoel-Gimbert I."/>
            <person name="Ruiz-Duenas F.J."/>
            <person name="Chevret D."/>
            <person name="Hainaut M."/>
            <person name="Lin J."/>
            <person name="Wang M."/>
            <person name="Pangilinan J."/>
            <person name="Lipzen A."/>
            <person name="Lesage-Meessen L."/>
            <person name="Navarro D."/>
            <person name="Riley R."/>
            <person name="Grigoriev I.V."/>
            <person name="Zhou S."/>
            <person name="Raouche S."/>
            <person name="Rosso M.N."/>
        </authorList>
    </citation>
    <scope>NUCLEOTIDE SEQUENCE [LARGE SCALE GENOMIC DNA]</scope>
    <source>
        <strain evidence="1 2">BRFM 1820</strain>
    </source>
</reference>
<evidence type="ECO:0000313" key="2">
    <source>
        <dbReference type="Proteomes" id="UP000256964"/>
    </source>
</evidence>
<dbReference type="Proteomes" id="UP000256964">
    <property type="component" value="Unassembled WGS sequence"/>
</dbReference>
<sequence>MPPAMPPLVCTGFDITHALQRYLEVGHNIDVVQAFNEAWESADTEESPDDSISDSNRVLYELDRETAFLESLQEHFSRIRCNGHAATRTSGLGFGHLGHGLLK</sequence>
<proteinExistence type="predicted"/>
<dbReference type="OrthoDB" id="2745229at2759"/>
<dbReference type="EMBL" id="KZ857472">
    <property type="protein sequence ID" value="RDX42992.1"/>
    <property type="molecule type" value="Genomic_DNA"/>
</dbReference>
<organism evidence="1 2">
    <name type="scientific">Lentinus brumalis</name>
    <dbReference type="NCBI Taxonomy" id="2498619"/>
    <lineage>
        <taxon>Eukaryota</taxon>
        <taxon>Fungi</taxon>
        <taxon>Dikarya</taxon>
        <taxon>Basidiomycota</taxon>
        <taxon>Agaricomycotina</taxon>
        <taxon>Agaricomycetes</taxon>
        <taxon>Polyporales</taxon>
        <taxon>Polyporaceae</taxon>
        <taxon>Lentinus</taxon>
    </lineage>
</organism>
<gene>
    <name evidence="1" type="ORF">OH76DRAFT_1488189</name>
</gene>
<accession>A0A371CRS7</accession>
<dbReference type="AlphaFoldDB" id="A0A371CRS7"/>